<reference evidence="3 4" key="1">
    <citation type="journal article" date="2024" name="BMC Genomics">
        <title>De novo assembly and annotation of Popillia japonica's genome with initial clues to its potential as an invasive pest.</title>
        <authorList>
            <person name="Cucini C."/>
            <person name="Boschi S."/>
            <person name="Funari R."/>
            <person name="Cardaioli E."/>
            <person name="Iannotti N."/>
            <person name="Marturano G."/>
            <person name="Paoli F."/>
            <person name="Bruttini M."/>
            <person name="Carapelli A."/>
            <person name="Frati F."/>
            <person name="Nardi F."/>
        </authorList>
    </citation>
    <scope>NUCLEOTIDE SEQUENCE [LARGE SCALE GENOMIC DNA]</scope>
    <source>
        <strain evidence="3">DMR45628</strain>
    </source>
</reference>
<evidence type="ECO:0000256" key="1">
    <source>
        <dbReference type="ARBA" id="ARBA00008315"/>
    </source>
</evidence>
<dbReference type="AlphaFoldDB" id="A0AAW1LWE8"/>
<comment type="similarity">
    <text evidence="1">Belongs to the CFAP97 family.</text>
</comment>
<name>A0AAW1LWE8_POPJA</name>
<dbReference type="Proteomes" id="UP001458880">
    <property type="component" value="Unassembled WGS sequence"/>
</dbReference>
<sequence>MHQCRCRFKSCHSYDSQDIDRYATTGRRFSRVSFSTLCCDAGNNTTTNYSEEEFDVDDNDEDSCACSGHHHDDDSEHTYHDNSHIELSTDEPNKHKRDVRNFNKSFTEKKIREIERSNTLLMNKILLNNVRKTRYPLVDTSPVIKSTSNTVNRKRRQQEIDRNNLLLLQRIQTVKPFGMSRRRNE</sequence>
<accession>A0AAW1LWE8</accession>
<evidence type="ECO:0000313" key="3">
    <source>
        <dbReference type="EMBL" id="KAK9739476.1"/>
    </source>
</evidence>
<dbReference type="InterPro" id="IPR029488">
    <property type="entry name" value="Hmw/CFAP97"/>
</dbReference>
<gene>
    <name evidence="3" type="ORF">QE152_g8931</name>
</gene>
<dbReference type="Pfam" id="PF13879">
    <property type="entry name" value="Hmw_CFAP97"/>
    <property type="match status" value="1"/>
</dbReference>
<dbReference type="InterPro" id="IPR038791">
    <property type="entry name" value="Cfap97/Hemingway"/>
</dbReference>
<dbReference type="PANTHER" id="PTHR23035">
    <property type="entry name" value="CILIA- AND FLAGELLA-ASSOCIATED PROTEIN 97-RELATED"/>
    <property type="match status" value="1"/>
</dbReference>
<protein>
    <submittedName>
        <fullName evidence="3">Hemingway/CFA97</fullName>
    </submittedName>
</protein>
<evidence type="ECO:0000256" key="2">
    <source>
        <dbReference type="SAM" id="MobiDB-lite"/>
    </source>
</evidence>
<dbReference type="PANTHER" id="PTHR23035:SF1">
    <property type="entry name" value="CILIA- AND FLAGELLA-ASSOCIATED PROTEIN 97"/>
    <property type="match status" value="1"/>
</dbReference>
<feature type="region of interest" description="Disordered" evidence="2">
    <location>
        <begin position="66"/>
        <end position="96"/>
    </location>
</feature>
<keyword evidence="4" id="KW-1185">Reference proteome</keyword>
<feature type="compositionally biased region" description="Basic and acidic residues" evidence="2">
    <location>
        <begin position="69"/>
        <end position="84"/>
    </location>
</feature>
<evidence type="ECO:0000313" key="4">
    <source>
        <dbReference type="Proteomes" id="UP001458880"/>
    </source>
</evidence>
<dbReference type="EMBL" id="JASPKY010000074">
    <property type="protein sequence ID" value="KAK9739476.1"/>
    <property type="molecule type" value="Genomic_DNA"/>
</dbReference>
<proteinExistence type="inferred from homology"/>
<comment type="caution">
    <text evidence="3">The sequence shown here is derived from an EMBL/GenBank/DDBJ whole genome shotgun (WGS) entry which is preliminary data.</text>
</comment>
<organism evidence="3 4">
    <name type="scientific">Popillia japonica</name>
    <name type="common">Japanese beetle</name>
    <dbReference type="NCBI Taxonomy" id="7064"/>
    <lineage>
        <taxon>Eukaryota</taxon>
        <taxon>Metazoa</taxon>
        <taxon>Ecdysozoa</taxon>
        <taxon>Arthropoda</taxon>
        <taxon>Hexapoda</taxon>
        <taxon>Insecta</taxon>
        <taxon>Pterygota</taxon>
        <taxon>Neoptera</taxon>
        <taxon>Endopterygota</taxon>
        <taxon>Coleoptera</taxon>
        <taxon>Polyphaga</taxon>
        <taxon>Scarabaeiformia</taxon>
        <taxon>Scarabaeidae</taxon>
        <taxon>Rutelinae</taxon>
        <taxon>Popillia</taxon>
    </lineage>
</organism>